<feature type="binding site" evidence="1">
    <location>
        <position position="544"/>
    </location>
    <ligand>
        <name>Mg(2+)</name>
        <dbReference type="ChEBI" id="CHEBI:18420"/>
        <label>1</label>
    </ligand>
</feature>
<dbReference type="InterPro" id="IPR036705">
    <property type="entry name" value="Ribosyl_crysJ1_sf"/>
</dbReference>
<feature type="binding site" evidence="1">
    <location>
        <position position="326"/>
    </location>
    <ligand>
        <name>Mg(2+)</name>
        <dbReference type="ChEBI" id="CHEBI:18420"/>
        <label>1</label>
    </ligand>
</feature>
<dbReference type="InterPro" id="IPR046909">
    <property type="entry name" value="cREC_REC"/>
</dbReference>
<proteinExistence type="predicted"/>
<feature type="binding site" evidence="1">
    <location>
        <position position="541"/>
    </location>
    <ligand>
        <name>Mg(2+)</name>
        <dbReference type="ChEBI" id="CHEBI:18420"/>
        <label>1</label>
    </ligand>
</feature>
<dbReference type="Pfam" id="PF20274">
    <property type="entry name" value="cREC_REC"/>
    <property type="match status" value="1"/>
</dbReference>
<dbReference type="InterPro" id="IPR050792">
    <property type="entry name" value="ADP-ribosylglycohydrolase"/>
</dbReference>
<feature type="binding site" evidence="1">
    <location>
        <position position="543"/>
    </location>
    <ligand>
        <name>Mg(2+)</name>
        <dbReference type="ChEBI" id="CHEBI:18420"/>
        <label>1</label>
    </ligand>
</feature>
<feature type="domain" description="Cyclic-phosphate processing Receiver" evidence="2">
    <location>
        <begin position="35"/>
        <end position="112"/>
    </location>
</feature>
<keyword evidence="4" id="KW-1185">Reference proteome</keyword>
<keyword evidence="1" id="KW-0460">Magnesium</keyword>
<evidence type="ECO:0000256" key="1">
    <source>
        <dbReference type="PIRSR" id="PIRSR605502-1"/>
    </source>
</evidence>
<dbReference type="Proteomes" id="UP000641646">
    <property type="component" value="Unassembled WGS sequence"/>
</dbReference>
<dbReference type="AlphaFoldDB" id="A0A926VNG5"/>
<dbReference type="SUPFAM" id="SSF101478">
    <property type="entry name" value="ADP-ribosylglycohydrolase"/>
    <property type="match status" value="1"/>
</dbReference>
<evidence type="ECO:0000259" key="2">
    <source>
        <dbReference type="Pfam" id="PF20274"/>
    </source>
</evidence>
<dbReference type="GO" id="GO:0046872">
    <property type="term" value="F:metal ion binding"/>
    <property type="evidence" value="ECO:0007669"/>
    <property type="project" value="UniProtKB-KW"/>
</dbReference>
<evidence type="ECO:0000313" key="4">
    <source>
        <dbReference type="Proteomes" id="UP000641646"/>
    </source>
</evidence>
<dbReference type="RefSeq" id="WP_190474284.1">
    <property type="nucleotide sequence ID" value="NZ_JACJPW010000138.1"/>
</dbReference>
<comment type="caution">
    <text evidence="3">The sequence shown here is derived from an EMBL/GenBank/DDBJ whole genome shotgun (WGS) entry which is preliminary data.</text>
</comment>
<feature type="binding site" evidence="1">
    <location>
        <position position="325"/>
    </location>
    <ligand>
        <name>Mg(2+)</name>
        <dbReference type="ChEBI" id="CHEBI:18420"/>
        <label>1</label>
    </ligand>
</feature>
<organism evidence="3 4">
    <name type="scientific">Aerosakkonema funiforme FACHB-1375</name>
    <dbReference type="NCBI Taxonomy" id="2949571"/>
    <lineage>
        <taxon>Bacteria</taxon>
        <taxon>Bacillati</taxon>
        <taxon>Cyanobacteriota</taxon>
        <taxon>Cyanophyceae</taxon>
        <taxon>Oscillatoriophycideae</taxon>
        <taxon>Aerosakkonematales</taxon>
        <taxon>Aerosakkonemataceae</taxon>
        <taxon>Aerosakkonema</taxon>
    </lineage>
</organism>
<protein>
    <submittedName>
        <fullName evidence="3">ADP-ribosylglycohydrolase family protein</fullName>
    </submittedName>
</protein>
<sequence length="591" mass="66974">MSPLSRSYITILEDNLERKAEMKRYLGEFFSTRSAIFFDNAPDAIAWLKECLQFCALISLDRDLGSSYWRDGEIFDPGTGRDVVDYLVAAKVQCPVIIHSSNYAEAGGMEVALGFSDRLYKRVFPSRDLDWIGTDWVNTIKIFLQPIANADLTELLIPAVDAAWENFWEFALTYNVINDWDNLEKAIFFGKQSKQYYGNNNILPSSLSELRTCLWAERNYWQRYGVEPDENGTIYIRAILERIREKVRSGETESRKNNSNKIKNTNLADKIRGVIYGQAVGDALGLGAEGLLKSQVSIYYPDGLQNYSQIVRDRHRSCWVYGDWTDDTDMMLCILDSLLAQQRLNLWDIGIRFYQWASAGNPGLGYSTHCVLFSRYLSAIDFFQPDFENNYYVAAQHFWESYGKEAAANGGVMRTSILGVWEYLFPEKVRENASKVCQITHYDPRCVASCVAVSLTISALLRGVTNIENLVAEIAAEVAQYHSEIWEYFERSKATSIEALQLGDERSMGYTLKTMSAGFWALQNAPSYADGVLQIIHEGGDADTNAAVAGAMLGAKFGYESIPKLWIEELAYKAELEVRVEQLIELVMSNE</sequence>
<feature type="binding site" evidence="1">
    <location>
        <position position="327"/>
    </location>
    <ligand>
        <name>Mg(2+)</name>
        <dbReference type="ChEBI" id="CHEBI:18420"/>
        <label>1</label>
    </ligand>
</feature>
<dbReference type="InterPro" id="IPR005502">
    <property type="entry name" value="Ribosyl_crysJ1"/>
</dbReference>
<dbReference type="Pfam" id="PF03747">
    <property type="entry name" value="ADP_ribosyl_GH"/>
    <property type="match status" value="1"/>
</dbReference>
<dbReference type="EMBL" id="JACJPW010000138">
    <property type="protein sequence ID" value="MBD2185714.1"/>
    <property type="molecule type" value="Genomic_DNA"/>
</dbReference>
<dbReference type="Gene3D" id="1.10.4080.10">
    <property type="entry name" value="ADP-ribosylation/Crystallin J1"/>
    <property type="match status" value="1"/>
</dbReference>
<reference evidence="3" key="1">
    <citation type="journal article" date="2015" name="ISME J.">
        <title>Draft Genome Sequence of Streptomyces incarnatus NRRL8089, which Produces the Nucleoside Antibiotic Sinefungin.</title>
        <authorList>
            <person name="Oshima K."/>
            <person name="Hattori M."/>
            <person name="Shimizu H."/>
            <person name="Fukuda K."/>
            <person name="Nemoto M."/>
            <person name="Inagaki K."/>
            <person name="Tamura T."/>
        </authorList>
    </citation>
    <scope>NUCLEOTIDE SEQUENCE</scope>
    <source>
        <strain evidence="3">FACHB-1375</strain>
    </source>
</reference>
<dbReference type="PANTHER" id="PTHR16222">
    <property type="entry name" value="ADP-RIBOSYLGLYCOHYDROLASE"/>
    <property type="match status" value="1"/>
</dbReference>
<evidence type="ECO:0000313" key="3">
    <source>
        <dbReference type="EMBL" id="MBD2185714.1"/>
    </source>
</evidence>
<name>A0A926VNG5_9CYAN</name>
<reference evidence="3" key="2">
    <citation type="submission" date="2020-08" db="EMBL/GenBank/DDBJ databases">
        <authorList>
            <person name="Chen M."/>
            <person name="Teng W."/>
            <person name="Zhao L."/>
            <person name="Hu C."/>
            <person name="Zhou Y."/>
            <person name="Han B."/>
            <person name="Song L."/>
            <person name="Shu W."/>
        </authorList>
    </citation>
    <scope>NUCLEOTIDE SEQUENCE</scope>
    <source>
        <strain evidence="3">FACHB-1375</strain>
    </source>
</reference>
<gene>
    <name evidence="3" type="ORF">H6G03_32415</name>
</gene>
<accession>A0A926VNG5</accession>
<keyword evidence="1" id="KW-0479">Metal-binding</keyword>
<comment type="cofactor">
    <cofactor evidence="1">
        <name>Mg(2+)</name>
        <dbReference type="ChEBI" id="CHEBI:18420"/>
    </cofactor>
    <text evidence="1">Binds 2 magnesium ions per subunit.</text>
</comment>
<dbReference type="PANTHER" id="PTHR16222:SF28">
    <property type="entry name" value="ADP-RIBOSYLGLYCOHYDROLASE"/>
    <property type="match status" value="1"/>
</dbReference>